<gene>
    <name evidence="6" type="primary">LOC120258512</name>
</gene>
<evidence type="ECO:0000256" key="2">
    <source>
        <dbReference type="ARBA" id="ARBA00023122"/>
    </source>
</evidence>
<dbReference type="Pfam" id="PF00571">
    <property type="entry name" value="CBS"/>
    <property type="match status" value="3"/>
</dbReference>
<dbReference type="PROSITE" id="PS51371">
    <property type="entry name" value="CBS"/>
    <property type="match status" value="3"/>
</dbReference>
<dbReference type="InterPro" id="IPR046342">
    <property type="entry name" value="CBS_dom_sf"/>
</dbReference>
<dbReference type="CDD" id="cd02205">
    <property type="entry name" value="CBS_pair_SF"/>
    <property type="match status" value="2"/>
</dbReference>
<accession>A0AB40B4A3</accession>
<evidence type="ECO:0000256" key="1">
    <source>
        <dbReference type="ARBA" id="ARBA00022737"/>
    </source>
</evidence>
<reference evidence="6" key="1">
    <citation type="submission" date="2025-08" db="UniProtKB">
        <authorList>
            <consortium name="RefSeq"/>
        </authorList>
    </citation>
    <scope>IDENTIFICATION</scope>
</reference>
<dbReference type="GeneID" id="120258512"/>
<dbReference type="RefSeq" id="XP_039121887.1">
    <property type="nucleotide sequence ID" value="XM_039265953.1"/>
</dbReference>
<protein>
    <submittedName>
        <fullName evidence="6">SNF1-related protein kinase regulatory subunit gamma-1-like</fullName>
    </submittedName>
</protein>
<proteinExistence type="predicted"/>
<evidence type="ECO:0000313" key="6">
    <source>
        <dbReference type="RefSeq" id="XP_039121887.1"/>
    </source>
</evidence>
<dbReference type="AlphaFoldDB" id="A0AB40B4A3"/>
<evidence type="ECO:0000256" key="3">
    <source>
        <dbReference type="PROSITE-ProRule" id="PRU00703"/>
    </source>
</evidence>
<feature type="domain" description="CBS" evidence="4">
    <location>
        <begin position="48"/>
        <end position="113"/>
    </location>
</feature>
<sequence length="434" mass="47096">MAQETQAKIPSCDSYFEAIQSRKKLPFPLQQVLTSAFSQIPVSSFPDVPSGKVVEIEEDTSIIDAVRVLSENKIMAAPVRNSGARDDLDWKQRYLGIIDYSAVILWVMENAELAAMALSAGTATAAGVGLGAVGAMGAVALGATGPAAVAGLTAAAVTAAMAGGFAAEKGMGRDAPSAVDHLGEDFYKILQNEEPFKSTTVKSIIESYRWSPFLPVSPDTSMLTVLLLLSKYRLRNVPVIEIGRPGIRNFITQSAVVQGLQQCKGRDWFDTISSRSLSDLGLPFMPCNEVITVKSNELILEAFKRMKDNRIGGLPVTKESSRNIVGNVSIRDIRHLLLKPELFSNFSQLTAMDFLKRTIDLARPMVTCKSDDRLGIVIDRLASASAHRVYVVDGDDSELVGVVTLRDVISCFVYEPPGHFDAYFVLAIKDMLSQ</sequence>
<organism evidence="5 6">
    <name type="scientific">Dioscorea cayennensis subsp. rotundata</name>
    <name type="common">White Guinea yam</name>
    <name type="synonym">Dioscorea rotundata</name>
    <dbReference type="NCBI Taxonomy" id="55577"/>
    <lineage>
        <taxon>Eukaryota</taxon>
        <taxon>Viridiplantae</taxon>
        <taxon>Streptophyta</taxon>
        <taxon>Embryophyta</taxon>
        <taxon>Tracheophyta</taxon>
        <taxon>Spermatophyta</taxon>
        <taxon>Magnoliopsida</taxon>
        <taxon>Liliopsida</taxon>
        <taxon>Dioscoreales</taxon>
        <taxon>Dioscoreaceae</taxon>
        <taxon>Dioscorea</taxon>
    </lineage>
</organism>
<evidence type="ECO:0000259" key="4">
    <source>
        <dbReference type="PROSITE" id="PS51371"/>
    </source>
</evidence>
<keyword evidence="5" id="KW-1185">Reference proteome</keyword>
<dbReference type="SMART" id="SM00116">
    <property type="entry name" value="CBS"/>
    <property type="match status" value="4"/>
</dbReference>
<keyword evidence="2 3" id="KW-0129">CBS domain</keyword>
<dbReference type="Proteomes" id="UP001515500">
    <property type="component" value="Chromosome 4"/>
</dbReference>
<dbReference type="PANTHER" id="PTHR13780:SF47">
    <property type="entry name" value="SNF1-RELATED PROTEIN KINASE REGULATORY SUBUNIT GAMMA-1-LIKE"/>
    <property type="match status" value="1"/>
</dbReference>
<feature type="domain" description="CBS" evidence="4">
    <location>
        <begin position="284"/>
        <end position="344"/>
    </location>
</feature>
<dbReference type="InterPro" id="IPR050511">
    <property type="entry name" value="AMPK_gamma/SDS23_families"/>
</dbReference>
<dbReference type="PANTHER" id="PTHR13780">
    <property type="entry name" value="AMP-ACTIVATED PROTEIN KINASE, GAMMA REGULATORY SUBUNIT"/>
    <property type="match status" value="1"/>
</dbReference>
<keyword evidence="1" id="KW-0677">Repeat</keyword>
<dbReference type="Gene3D" id="3.10.580.10">
    <property type="entry name" value="CBS-domain"/>
    <property type="match status" value="2"/>
</dbReference>
<evidence type="ECO:0000313" key="5">
    <source>
        <dbReference type="Proteomes" id="UP001515500"/>
    </source>
</evidence>
<dbReference type="InterPro" id="IPR000644">
    <property type="entry name" value="CBS_dom"/>
</dbReference>
<feature type="domain" description="CBS" evidence="4">
    <location>
        <begin position="361"/>
        <end position="422"/>
    </location>
</feature>
<dbReference type="SUPFAM" id="SSF54631">
    <property type="entry name" value="CBS-domain pair"/>
    <property type="match status" value="2"/>
</dbReference>
<name>A0AB40B4A3_DIOCR</name>